<dbReference type="Pfam" id="PF00155">
    <property type="entry name" value="Aminotran_1_2"/>
    <property type="match status" value="1"/>
</dbReference>
<comment type="cofactor">
    <cofactor evidence="1">
        <name>pyridoxal 5'-phosphate</name>
        <dbReference type="ChEBI" id="CHEBI:597326"/>
    </cofactor>
</comment>
<dbReference type="InterPro" id="IPR050859">
    <property type="entry name" value="Class-I_PLP-dep_aminotransf"/>
</dbReference>
<feature type="domain" description="Aminotransferase class I/classII large" evidence="5">
    <location>
        <begin position="78"/>
        <end position="425"/>
    </location>
</feature>
<organism evidence="6 7">
    <name type="scientific">Streptomyces albospinus</name>
    <dbReference type="NCBI Taxonomy" id="285515"/>
    <lineage>
        <taxon>Bacteria</taxon>
        <taxon>Bacillati</taxon>
        <taxon>Actinomycetota</taxon>
        <taxon>Actinomycetes</taxon>
        <taxon>Kitasatosporales</taxon>
        <taxon>Streptomycetaceae</taxon>
        <taxon>Streptomyces</taxon>
    </lineage>
</organism>
<reference evidence="7" key="1">
    <citation type="journal article" date="2019" name="Int. J. Syst. Evol. Microbiol.">
        <title>The Global Catalogue of Microorganisms (GCM) 10K type strain sequencing project: providing services to taxonomists for standard genome sequencing and annotation.</title>
        <authorList>
            <consortium name="The Broad Institute Genomics Platform"/>
            <consortium name="The Broad Institute Genome Sequencing Center for Infectious Disease"/>
            <person name="Wu L."/>
            <person name="Ma J."/>
        </authorList>
    </citation>
    <scope>NUCLEOTIDE SEQUENCE [LARGE SCALE GENOMIC DNA]</scope>
    <source>
        <strain evidence="7">JCM 3399</strain>
    </source>
</reference>
<gene>
    <name evidence="6" type="ORF">GCM10010211_76430</name>
</gene>
<evidence type="ECO:0000256" key="1">
    <source>
        <dbReference type="ARBA" id="ARBA00001933"/>
    </source>
</evidence>
<accession>A0ABQ2VQ55</accession>
<dbReference type="SUPFAM" id="SSF53383">
    <property type="entry name" value="PLP-dependent transferases"/>
    <property type="match status" value="1"/>
</dbReference>
<dbReference type="Proteomes" id="UP000654471">
    <property type="component" value="Unassembled WGS sequence"/>
</dbReference>
<keyword evidence="7" id="KW-1185">Reference proteome</keyword>
<dbReference type="CDD" id="cd00609">
    <property type="entry name" value="AAT_like"/>
    <property type="match status" value="1"/>
</dbReference>
<proteinExistence type="predicted"/>
<keyword evidence="4" id="KW-0663">Pyridoxal phosphate</keyword>
<dbReference type="PANTHER" id="PTHR42790">
    <property type="entry name" value="AMINOTRANSFERASE"/>
    <property type="match status" value="1"/>
</dbReference>
<evidence type="ECO:0000256" key="2">
    <source>
        <dbReference type="ARBA" id="ARBA00022576"/>
    </source>
</evidence>
<sequence>MSAAPGFALAGGDLHASLEDPVLGSIAFLNEVMTRYPSAISFAPGAPNLAHLADVDVTAYAARYERHLIEERGTTAERARNLLHEYGPSRGLINDLIAEALRHDQGINAPPRSVVVTVGAQEAMLLTLRALCRSPDDLLAVVEPVFVGMTGAARLLDVDLVPVPETADGIDLDALRGACAEARTRGRRIRAVYVAPDYSNPSGSVLDLETRRRLLALADHEDLVLIEDSAYGFTAPPGRALPSLKALDTACRVVHLGTFAKVCLPGARVGFAVADQRVVRADGAEGVLADDLAVLKGMVTVNTSPLCQAVIGGMLLAHGGSLAALGAATSAHYRCNLAHLLAALDRELGGATPPGVRWNSPSGGFFVRVRLPVRVDTALLERCATEFGVLWTPMEHFYLSGGGTDELRLSCSYLTPDRIDEGIGRFAAFVREVAGPPRRGRRALP</sequence>
<dbReference type="RefSeq" id="WP_189308009.1">
    <property type="nucleotide sequence ID" value="NZ_BMRP01000057.1"/>
</dbReference>
<dbReference type="InterPro" id="IPR004839">
    <property type="entry name" value="Aminotransferase_I/II_large"/>
</dbReference>
<dbReference type="InterPro" id="IPR015424">
    <property type="entry name" value="PyrdxlP-dep_Trfase"/>
</dbReference>
<dbReference type="Gene3D" id="3.90.1150.10">
    <property type="entry name" value="Aspartate Aminotransferase, domain 1"/>
    <property type="match status" value="1"/>
</dbReference>
<evidence type="ECO:0000313" key="7">
    <source>
        <dbReference type="Proteomes" id="UP000654471"/>
    </source>
</evidence>
<keyword evidence="3" id="KW-0808">Transferase</keyword>
<keyword evidence="2" id="KW-0032">Aminotransferase</keyword>
<evidence type="ECO:0000256" key="4">
    <source>
        <dbReference type="ARBA" id="ARBA00022898"/>
    </source>
</evidence>
<dbReference type="InterPro" id="IPR015421">
    <property type="entry name" value="PyrdxlP-dep_Trfase_major"/>
</dbReference>
<dbReference type="PANTHER" id="PTHR42790:SF19">
    <property type="entry name" value="KYNURENINE_ALPHA-AMINOADIPATE AMINOTRANSFERASE, MITOCHONDRIAL"/>
    <property type="match status" value="1"/>
</dbReference>
<evidence type="ECO:0000259" key="5">
    <source>
        <dbReference type="Pfam" id="PF00155"/>
    </source>
</evidence>
<dbReference type="EMBL" id="BMRP01000057">
    <property type="protein sequence ID" value="GGU97858.1"/>
    <property type="molecule type" value="Genomic_DNA"/>
</dbReference>
<dbReference type="InterPro" id="IPR015422">
    <property type="entry name" value="PyrdxlP-dep_Trfase_small"/>
</dbReference>
<comment type="caution">
    <text evidence="6">The sequence shown here is derived from an EMBL/GenBank/DDBJ whole genome shotgun (WGS) entry which is preliminary data.</text>
</comment>
<protein>
    <recommendedName>
        <fullName evidence="5">Aminotransferase class I/classII large domain-containing protein</fullName>
    </recommendedName>
</protein>
<evidence type="ECO:0000256" key="3">
    <source>
        <dbReference type="ARBA" id="ARBA00022679"/>
    </source>
</evidence>
<evidence type="ECO:0000313" key="6">
    <source>
        <dbReference type="EMBL" id="GGU97858.1"/>
    </source>
</evidence>
<dbReference type="Gene3D" id="3.40.640.10">
    <property type="entry name" value="Type I PLP-dependent aspartate aminotransferase-like (Major domain)"/>
    <property type="match status" value="1"/>
</dbReference>
<name>A0ABQ2VQ55_9ACTN</name>